<sequence length="105" mass="12265">MYKYMNAQSITNALHGVWYEHYGLPHCPTHNDRLPSLSPANRNDERLLVYCYAGCSFRKIIQTLIRIGYLGKQAYSHMFSFSKQFCSEDKKQNRFVTNKSYVGLC</sequence>
<comment type="caution">
    <text evidence="1">The sequence shown here is derived from an EMBL/GenBank/DDBJ whole genome shotgun (WGS) entry which is preliminary data.</text>
</comment>
<protein>
    <recommendedName>
        <fullName evidence="3">Zinc finger CHC2-type domain-containing protein</fullName>
    </recommendedName>
</protein>
<accession>A0A9P2S0H7</accession>
<dbReference type="AlphaFoldDB" id="A0A9P2S0H7"/>
<evidence type="ECO:0000313" key="2">
    <source>
        <dbReference type="Proteomes" id="UP000002648"/>
    </source>
</evidence>
<dbReference type="EMBL" id="AIMD01000024">
    <property type="protein sequence ID" value="EJF95929.1"/>
    <property type="molecule type" value="Genomic_DNA"/>
</dbReference>
<dbReference type="OrthoDB" id="9775547at2"/>
<dbReference type="Proteomes" id="UP000002648">
    <property type="component" value="Unassembled WGS sequence"/>
</dbReference>
<proteinExistence type="predicted"/>
<dbReference type="RefSeq" id="WP_004859310.1">
    <property type="nucleotide sequence ID" value="NZ_JH725051.1"/>
</dbReference>
<evidence type="ECO:0008006" key="3">
    <source>
        <dbReference type="Google" id="ProtNLM"/>
    </source>
</evidence>
<name>A0A9P2S0H7_BARTA</name>
<evidence type="ECO:0000313" key="1">
    <source>
        <dbReference type="EMBL" id="EJF95929.1"/>
    </source>
</evidence>
<organism evidence="1 2">
    <name type="scientific">Bartonella taylorii 8TBB</name>
    <dbReference type="NCBI Taxonomy" id="1094560"/>
    <lineage>
        <taxon>Bacteria</taxon>
        <taxon>Pseudomonadati</taxon>
        <taxon>Pseudomonadota</taxon>
        <taxon>Alphaproteobacteria</taxon>
        <taxon>Hyphomicrobiales</taxon>
        <taxon>Bartonellaceae</taxon>
        <taxon>Bartonella</taxon>
    </lineage>
</organism>
<reference evidence="1 2" key="1">
    <citation type="submission" date="2012-03" db="EMBL/GenBank/DDBJ databases">
        <title>The Genome Sequence of Bartonella taylorii 8TBB.</title>
        <authorList>
            <consortium name="The Broad Institute Genome Sequencing Platform"/>
            <consortium name="The Broad Institute Genome Sequencing Center for Infectious Disease"/>
            <person name="Feldgarden M."/>
            <person name="Kirby J."/>
            <person name="Kosoy M."/>
            <person name="Birtles R."/>
            <person name="Probert W.S."/>
            <person name="Chiaraviglio L."/>
            <person name="Young S.K."/>
            <person name="Zeng Q."/>
            <person name="Gargeya S."/>
            <person name="Fitzgerald M."/>
            <person name="Haas B."/>
            <person name="Abouelleil A."/>
            <person name="Alvarado L."/>
            <person name="Arachchi H.M."/>
            <person name="Berlin A."/>
            <person name="Chapman S.B."/>
            <person name="Gearin G."/>
            <person name="Goldberg J."/>
            <person name="Griggs A."/>
            <person name="Gujja S."/>
            <person name="Hansen M."/>
            <person name="Heiman D."/>
            <person name="Howarth C."/>
            <person name="Larimer J."/>
            <person name="Lui A."/>
            <person name="MacDonald P.J.P."/>
            <person name="McCowen C."/>
            <person name="Montmayeur A."/>
            <person name="Murphy C."/>
            <person name="Neiman D."/>
            <person name="Pearson M."/>
            <person name="Priest M."/>
            <person name="Roberts A."/>
            <person name="Saif S."/>
            <person name="Shea T."/>
            <person name="Sisk P."/>
            <person name="Stolte C."/>
            <person name="Sykes S."/>
            <person name="Wortman J."/>
            <person name="Nusbaum C."/>
            <person name="Birren B."/>
        </authorList>
    </citation>
    <scope>NUCLEOTIDE SEQUENCE [LARGE SCALE GENOMIC DNA]</scope>
    <source>
        <strain evidence="1 2">8TBB</strain>
    </source>
</reference>
<gene>
    <name evidence="1" type="ORF">ME9_00772</name>
</gene>
<keyword evidence="2" id="KW-1185">Reference proteome</keyword>